<dbReference type="STRING" id="69332.A0A388MFQ4"/>
<keyword evidence="1" id="KW-0547">Nucleotide-binding</keyword>
<reference evidence="3 4" key="1">
    <citation type="journal article" date="2018" name="Cell">
        <title>The Chara Genome: Secondary Complexity and Implications for Plant Terrestrialization.</title>
        <authorList>
            <person name="Nishiyama T."/>
            <person name="Sakayama H."/>
            <person name="Vries J.D."/>
            <person name="Buschmann H."/>
            <person name="Saint-Marcoux D."/>
            <person name="Ullrich K.K."/>
            <person name="Haas F.B."/>
            <person name="Vanderstraeten L."/>
            <person name="Becker D."/>
            <person name="Lang D."/>
            <person name="Vosolsobe S."/>
            <person name="Rombauts S."/>
            <person name="Wilhelmsson P.K.I."/>
            <person name="Janitza P."/>
            <person name="Kern R."/>
            <person name="Heyl A."/>
            <person name="Rumpler F."/>
            <person name="Villalobos L.I.A.C."/>
            <person name="Clay J.M."/>
            <person name="Skokan R."/>
            <person name="Toyoda A."/>
            <person name="Suzuki Y."/>
            <person name="Kagoshima H."/>
            <person name="Schijlen E."/>
            <person name="Tajeshwar N."/>
            <person name="Catarino B."/>
            <person name="Hetherington A.J."/>
            <person name="Saltykova A."/>
            <person name="Bonnot C."/>
            <person name="Breuninger H."/>
            <person name="Symeonidi A."/>
            <person name="Radhakrishnan G.V."/>
            <person name="Van Nieuwerburgh F."/>
            <person name="Deforce D."/>
            <person name="Chang C."/>
            <person name="Karol K.G."/>
            <person name="Hedrich R."/>
            <person name="Ulvskov P."/>
            <person name="Glockner G."/>
            <person name="Delwiche C.F."/>
            <person name="Petrasek J."/>
            <person name="Van de Peer Y."/>
            <person name="Friml J."/>
            <person name="Beilby M."/>
            <person name="Dolan L."/>
            <person name="Kohara Y."/>
            <person name="Sugano S."/>
            <person name="Fujiyama A."/>
            <person name="Delaux P.-M."/>
            <person name="Quint M."/>
            <person name="TheiBen G."/>
            <person name="Hagemann M."/>
            <person name="Harholt J."/>
            <person name="Dunand C."/>
            <person name="Zachgo S."/>
            <person name="Langdale J."/>
            <person name="Maumus F."/>
            <person name="Straeten D.V.D."/>
            <person name="Gould S.B."/>
            <person name="Rensing S.A."/>
        </authorList>
    </citation>
    <scope>NUCLEOTIDE SEQUENCE [LARGE SCALE GENOMIC DNA]</scope>
    <source>
        <strain evidence="3 4">S276</strain>
    </source>
</reference>
<comment type="caution">
    <text evidence="3">The sequence shown here is derived from an EMBL/GenBank/DDBJ whole genome shotgun (WGS) entry which is preliminary data.</text>
</comment>
<dbReference type="Gene3D" id="3.40.50.300">
    <property type="entry name" value="P-loop containing nucleotide triphosphate hydrolases"/>
    <property type="match status" value="1"/>
</dbReference>
<protein>
    <recommendedName>
        <fullName evidence="2">AIG1-type G domain-containing protein</fullName>
    </recommendedName>
</protein>
<dbReference type="GO" id="GO:0005525">
    <property type="term" value="F:GTP binding"/>
    <property type="evidence" value="ECO:0007669"/>
    <property type="project" value="InterPro"/>
</dbReference>
<dbReference type="OrthoDB" id="8954335at2759"/>
<organism evidence="3 4">
    <name type="scientific">Chara braunii</name>
    <name type="common">Braun's stonewort</name>
    <dbReference type="NCBI Taxonomy" id="69332"/>
    <lineage>
        <taxon>Eukaryota</taxon>
        <taxon>Viridiplantae</taxon>
        <taxon>Streptophyta</taxon>
        <taxon>Charophyceae</taxon>
        <taxon>Charales</taxon>
        <taxon>Characeae</taxon>
        <taxon>Chara</taxon>
    </lineage>
</organism>
<name>A0A388MFQ4_CHABU</name>
<dbReference type="InterPro" id="IPR027417">
    <property type="entry name" value="P-loop_NTPase"/>
</dbReference>
<dbReference type="Gramene" id="GBG93315">
    <property type="protein sequence ID" value="GBG93315"/>
    <property type="gene ID" value="CBR_g64163"/>
</dbReference>
<evidence type="ECO:0000256" key="1">
    <source>
        <dbReference type="ARBA" id="ARBA00022741"/>
    </source>
</evidence>
<keyword evidence="4" id="KW-1185">Reference proteome</keyword>
<dbReference type="Proteomes" id="UP000265515">
    <property type="component" value="Unassembled WGS sequence"/>
</dbReference>
<dbReference type="SUPFAM" id="SSF52540">
    <property type="entry name" value="P-loop containing nucleoside triphosphate hydrolases"/>
    <property type="match status" value="1"/>
</dbReference>
<feature type="domain" description="AIG1-type G" evidence="2">
    <location>
        <begin position="45"/>
        <end position="69"/>
    </location>
</feature>
<dbReference type="EMBL" id="BFEA01001415">
    <property type="protein sequence ID" value="GBG93315.1"/>
    <property type="molecule type" value="Genomic_DNA"/>
</dbReference>
<feature type="non-terminal residue" evidence="3">
    <location>
        <position position="76"/>
    </location>
</feature>
<evidence type="ECO:0000313" key="4">
    <source>
        <dbReference type="Proteomes" id="UP000265515"/>
    </source>
</evidence>
<evidence type="ECO:0000259" key="2">
    <source>
        <dbReference type="Pfam" id="PF04548"/>
    </source>
</evidence>
<dbReference type="AlphaFoldDB" id="A0A388MFQ4"/>
<evidence type="ECO:0000313" key="3">
    <source>
        <dbReference type="EMBL" id="GBG93315.1"/>
    </source>
</evidence>
<sequence>MEAREPSGGPTTAREWTGITQFPVKTQASLHELLERLRKDNRDSLTILLLGKSGVGKSSTVNSIFGERVCIVSAFQ</sequence>
<accession>A0A388MFQ4</accession>
<dbReference type="Pfam" id="PF04548">
    <property type="entry name" value="AIG1"/>
    <property type="match status" value="1"/>
</dbReference>
<dbReference type="InterPro" id="IPR006703">
    <property type="entry name" value="G_AIG1"/>
</dbReference>
<gene>
    <name evidence="3" type="ORF">CBR_g64163</name>
</gene>
<proteinExistence type="predicted"/>